<protein>
    <submittedName>
        <fullName evidence="1">Uncharacterized protein</fullName>
    </submittedName>
</protein>
<evidence type="ECO:0000313" key="1">
    <source>
        <dbReference type="EMBL" id="KAH1114190.1"/>
    </source>
</evidence>
<keyword evidence="2" id="KW-1185">Reference proteome</keyword>
<reference evidence="1 2" key="1">
    <citation type="journal article" date="2021" name="Plant Biotechnol. J.">
        <title>Multi-omics assisted identification of the key and species-specific regulatory components of drought-tolerant mechanisms in Gossypium stocksii.</title>
        <authorList>
            <person name="Yu D."/>
            <person name="Ke L."/>
            <person name="Zhang D."/>
            <person name="Wu Y."/>
            <person name="Sun Y."/>
            <person name="Mei J."/>
            <person name="Sun J."/>
            <person name="Sun Y."/>
        </authorList>
    </citation>
    <scope>NUCLEOTIDE SEQUENCE [LARGE SCALE GENOMIC DNA]</scope>
    <source>
        <strain evidence="2">cv. E1</strain>
        <tissue evidence="1">Leaf</tissue>
    </source>
</reference>
<gene>
    <name evidence="1" type="ORF">J1N35_007568</name>
</gene>
<dbReference type="EMBL" id="JAIQCV010000003">
    <property type="protein sequence ID" value="KAH1114190.1"/>
    <property type="molecule type" value="Genomic_DNA"/>
</dbReference>
<dbReference type="AlphaFoldDB" id="A0A9D3W9F8"/>
<name>A0A9D3W9F8_9ROSI</name>
<dbReference type="OrthoDB" id="1714944at2759"/>
<evidence type="ECO:0000313" key="2">
    <source>
        <dbReference type="Proteomes" id="UP000828251"/>
    </source>
</evidence>
<proteinExistence type="predicted"/>
<comment type="caution">
    <text evidence="1">The sequence shown here is derived from an EMBL/GenBank/DDBJ whole genome shotgun (WGS) entry which is preliminary data.</text>
</comment>
<accession>A0A9D3W9F8</accession>
<organism evidence="1 2">
    <name type="scientific">Gossypium stocksii</name>
    <dbReference type="NCBI Taxonomy" id="47602"/>
    <lineage>
        <taxon>Eukaryota</taxon>
        <taxon>Viridiplantae</taxon>
        <taxon>Streptophyta</taxon>
        <taxon>Embryophyta</taxon>
        <taxon>Tracheophyta</taxon>
        <taxon>Spermatophyta</taxon>
        <taxon>Magnoliopsida</taxon>
        <taxon>eudicotyledons</taxon>
        <taxon>Gunneridae</taxon>
        <taxon>Pentapetalae</taxon>
        <taxon>rosids</taxon>
        <taxon>malvids</taxon>
        <taxon>Malvales</taxon>
        <taxon>Malvaceae</taxon>
        <taxon>Malvoideae</taxon>
        <taxon>Gossypium</taxon>
    </lineage>
</organism>
<dbReference type="Proteomes" id="UP000828251">
    <property type="component" value="Unassembled WGS sequence"/>
</dbReference>
<sequence>MSNIESENLQEILEELKVSDSKWIVSKQGIYTCRREYLTPLAKILYRIAGDFILQQRVKESEDPERSNQCSQLKYLIRQNQRNQQSNLTSQLQCSGLNRLARSSR</sequence>